<dbReference type="Pfam" id="PF08447">
    <property type="entry name" value="PAS_3"/>
    <property type="match status" value="1"/>
</dbReference>
<dbReference type="InterPro" id="IPR013655">
    <property type="entry name" value="PAS_fold_3"/>
</dbReference>
<dbReference type="PANTHER" id="PTHR43304">
    <property type="entry name" value="PHYTOCHROME-LIKE PROTEIN CPH1"/>
    <property type="match status" value="1"/>
</dbReference>
<protein>
    <recommendedName>
        <fullName evidence="2">histidine kinase</fullName>
        <ecNumber evidence="2">2.7.13.3</ecNumber>
    </recommendedName>
</protein>
<evidence type="ECO:0000259" key="6">
    <source>
        <dbReference type="PROSITE" id="PS50113"/>
    </source>
</evidence>
<dbReference type="NCBIfam" id="TIGR00229">
    <property type="entry name" value="sensory_box"/>
    <property type="match status" value="1"/>
</dbReference>
<evidence type="ECO:0000256" key="4">
    <source>
        <dbReference type="ARBA" id="ARBA00022679"/>
    </source>
</evidence>
<dbReference type="EMBL" id="MLBY01000001">
    <property type="protein sequence ID" value="MEE7455294.1"/>
    <property type="molecule type" value="Genomic_DNA"/>
</dbReference>
<dbReference type="InterPro" id="IPR035965">
    <property type="entry name" value="PAS-like_dom_sf"/>
</dbReference>
<accession>A0ABU7T4G8</accession>
<sequence>MRENWLGISAAVSLHLFIRGDCQATIMPNPKKDECLSQYQLGLQAALDALDVVGQWDWDIPNDCVYADALVALLFNVDPDGAQTGAPLTDFAAGVHADDRARVVSLIDQCAQDGASYVAEYRVCSADGQTRWVLARGRFSRDDAGRPLRGQGIIVDITQTRLAETAYVARGLTSDTSLEPAGFETPLEQAADHLLAARHAVDRSDHRRLQVLLDMALLEAGKELAANQRAARRRSMQ</sequence>
<dbReference type="Gene3D" id="3.30.450.20">
    <property type="entry name" value="PAS domain"/>
    <property type="match status" value="1"/>
</dbReference>
<gene>
    <name evidence="7" type="ORF">MRSR164_00265</name>
</gene>
<evidence type="ECO:0000256" key="5">
    <source>
        <dbReference type="ARBA" id="ARBA00022777"/>
    </source>
</evidence>
<keyword evidence="8" id="KW-1185">Reference proteome</keyword>
<evidence type="ECO:0000256" key="2">
    <source>
        <dbReference type="ARBA" id="ARBA00012438"/>
    </source>
</evidence>
<evidence type="ECO:0000256" key="3">
    <source>
        <dbReference type="ARBA" id="ARBA00022553"/>
    </source>
</evidence>
<dbReference type="PANTHER" id="PTHR43304:SF1">
    <property type="entry name" value="PAC DOMAIN-CONTAINING PROTEIN"/>
    <property type="match status" value="1"/>
</dbReference>
<evidence type="ECO:0000313" key="8">
    <source>
        <dbReference type="Proteomes" id="UP001349262"/>
    </source>
</evidence>
<keyword evidence="5" id="KW-0418">Kinase</keyword>
<dbReference type="Proteomes" id="UP001349262">
    <property type="component" value="Unassembled WGS sequence"/>
</dbReference>
<comment type="caution">
    <text evidence="7">The sequence shown here is derived from an EMBL/GenBank/DDBJ whole genome shotgun (WGS) entry which is preliminary data.</text>
</comment>
<dbReference type="InterPro" id="IPR000700">
    <property type="entry name" value="PAS-assoc_C"/>
</dbReference>
<keyword evidence="4" id="KW-0808">Transferase</keyword>
<dbReference type="InterPro" id="IPR052162">
    <property type="entry name" value="Sensor_kinase/Photoreceptor"/>
</dbReference>
<reference evidence="7 8" key="1">
    <citation type="journal article" date="2012" name="Genet. Mol. Biol.">
        <title>Analysis of 16S rRNA and mxaF genes revealing insights into Methylobacterium niche-specific plant association.</title>
        <authorList>
            <person name="Dourado M.N."/>
            <person name="Andreote F.D."/>
            <person name="Dini-Andreote F."/>
            <person name="Conti R."/>
            <person name="Araujo J.M."/>
            <person name="Araujo W.L."/>
        </authorList>
    </citation>
    <scope>NUCLEOTIDE SEQUENCE [LARGE SCALE GENOMIC DNA]</scope>
    <source>
        <strain evidence="7 8">SR1.6/4</strain>
    </source>
</reference>
<evidence type="ECO:0000256" key="1">
    <source>
        <dbReference type="ARBA" id="ARBA00000085"/>
    </source>
</evidence>
<dbReference type="Gene3D" id="2.10.70.100">
    <property type="match status" value="1"/>
</dbReference>
<feature type="domain" description="PAC" evidence="6">
    <location>
        <begin position="117"/>
        <end position="169"/>
    </location>
</feature>
<dbReference type="SUPFAM" id="SSF55785">
    <property type="entry name" value="PYP-like sensor domain (PAS domain)"/>
    <property type="match status" value="1"/>
</dbReference>
<proteinExistence type="predicted"/>
<evidence type="ECO:0000313" key="7">
    <source>
        <dbReference type="EMBL" id="MEE7455294.1"/>
    </source>
</evidence>
<name>A0ABU7T4G8_9HYPH</name>
<dbReference type="InterPro" id="IPR000014">
    <property type="entry name" value="PAS"/>
</dbReference>
<organism evidence="7 8">
    <name type="scientific">Methylobacterium radiotolerans</name>
    <dbReference type="NCBI Taxonomy" id="31998"/>
    <lineage>
        <taxon>Bacteria</taxon>
        <taxon>Pseudomonadati</taxon>
        <taxon>Pseudomonadota</taxon>
        <taxon>Alphaproteobacteria</taxon>
        <taxon>Hyphomicrobiales</taxon>
        <taxon>Methylobacteriaceae</taxon>
        <taxon>Methylobacterium</taxon>
    </lineage>
</organism>
<dbReference type="EC" id="2.7.13.3" evidence="2"/>
<dbReference type="PROSITE" id="PS50113">
    <property type="entry name" value="PAC"/>
    <property type="match status" value="1"/>
</dbReference>
<dbReference type="CDD" id="cd00130">
    <property type="entry name" value="PAS"/>
    <property type="match status" value="1"/>
</dbReference>
<keyword evidence="3" id="KW-0597">Phosphoprotein</keyword>
<comment type="catalytic activity">
    <reaction evidence="1">
        <text>ATP + protein L-histidine = ADP + protein N-phospho-L-histidine.</text>
        <dbReference type="EC" id="2.7.13.3"/>
    </reaction>
</comment>